<keyword evidence="1" id="KW-1133">Transmembrane helix</keyword>
<keyword evidence="1" id="KW-0472">Membrane</keyword>
<dbReference type="RefSeq" id="WP_346406454.1">
    <property type="nucleotide sequence ID" value="NZ_JBDLOU010000040.1"/>
</dbReference>
<evidence type="ECO:0000256" key="1">
    <source>
        <dbReference type="SAM" id="Phobius"/>
    </source>
</evidence>
<reference evidence="2 3" key="1">
    <citation type="submission" date="2024-04" db="EMBL/GenBank/DDBJ databases">
        <title>Genomic Markers of Mycobacteria.</title>
        <authorList>
            <person name="Soliman M.S."/>
            <person name="Elkholy A."/>
            <person name="Soliman N.S."/>
            <person name="Abbas A."/>
            <person name="Khayrat S."/>
            <person name="Shawky S."/>
        </authorList>
    </citation>
    <scope>NUCLEOTIDE SEQUENCE [LARGE SCALE GENOMIC DNA]</scope>
    <source>
        <strain evidence="2 3">Egy-CU-AM5</strain>
    </source>
</reference>
<protein>
    <submittedName>
        <fullName evidence="2">Uncharacterized protein</fullName>
    </submittedName>
</protein>
<sequence>MPAQAWVTLIVGSLAAIGVIVTWQQKNQADRRSEWWRRTQWAFERTFSEDNVQAELGWKMLNSLVSSRLATSDDSDIVQMIAEHAILRALQVLEEVGDGGESEDGAS</sequence>
<gene>
    <name evidence="2" type="ORF">ABFW12_18655</name>
</gene>
<evidence type="ECO:0000313" key="3">
    <source>
        <dbReference type="Proteomes" id="UP001558474"/>
    </source>
</evidence>
<keyword evidence="3" id="KW-1185">Reference proteome</keyword>
<comment type="caution">
    <text evidence="2">The sequence shown here is derived from an EMBL/GenBank/DDBJ whole genome shotgun (WGS) entry which is preliminary data.</text>
</comment>
<feature type="transmembrane region" description="Helical" evidence="1">
    <location>
        <begin position="6"/>
        <end position="23"/>
    </location>
</feature>
<dbReference type="EMBL" id="JBDLOU010000040">
    <property type="protein sequence ID" value="MEX3740245.1"/>
    <property type="molecule type" value="Genomic_DNA"/>
</dbReference>
<accession>A0ABV3VHS7</accession>
<proteinExistence type="predicted"/>
<dbReference type="Proteomes" id="UP001558474">
    <property type="component" value="Unassembled WGS sequence"/>
</dbReference>
<organism evidence="2 3">
    <name type="scientific">Mycolicibacterium porcinum</name>
    <dbReference type="NCBI Taxonomy" id="39693"/>
    <lineage>
        <taxon>Bacteria</taxon>
        <taxon>Bacillati</taxon>
        <taxon>Actinomycetota</taxon>
        <taxon>Actinomycetes</taxon>
        <taxon>Mycobacteriales</taxon>
        <taxon>Mycobacteriaceae</taxon>
        <taxon>Mycolicibacterium</taxon>
    </lineage>
</organism>
<evidence type="ECO:0000313" key="2">
    <source>
        <dbReference type="EMBL" id="MEX3740245.1"/>
    </source>
</evidence>
<keyword evidence="1" id="KW-0812">Transmembrane</keyword>
<name>A0ABV3VHS7_9MYCO</name>